<dbReference type="Proteomes" id="UP000188604">
    <property type="component" value="Chromosome"/>
</dbReference>
<dbReference type="PROSITE" id="PS51349">
    <property type="entry name" value="FMN_HYDROXY_ACID_DH_2"/>
    <property type="match status" value="1"/>
</dbReference>
<dbReference type="STRING" id="320497.A0U93_07415"/>
<gene>
    <name evidence="6" type="ORF">A0U93_07415</name>
</gene>
<evidence type="ECO:0000313" key="7">
    <source>
        <dbReference type="Proteomes" id="UP000188604"/>
    </source>
</evidence>
<evidence type="ECO:0000256" key="4">
    <source>
        <dbReference type="ARBA" id="ARBA00023002"/>
    </source>
</evidence>
<protein>
    <submittedName>
        <fullName evidence="6">Uncharacterized protein</fullName>
    </submittedName>
</protein>
<keyword evidence="2" id="KW-0285">Flavoprotein</keyword>
<dbReference type="SUPFAM" id="SSF51395">
    <property type="entry name" value="FMN-linked oxidoreductases"/>
    <property type="match status" value="1"/>
</dbReference>
<proteinExistence type="inferred from homology"/>
<dbReference type="EMBL" id="CP014691">
    <property type="protein sequence ID" value="AQS87793.1"/>
    <property type="molecule type" value="Genomic_DNA"/>
</dbReference>
<dbReference type="CDD" id="cd02809">
    <property type="entry name" value="alpha_hydroxyacid_oxid_FMN"/>
    <property type="match status" value="1"/>
</dbReference>
<evidence type="ECO:0000256" key="2">
    <source>
        <dbReference type="ARBA" id="ARBA00022630"/>
    </source>
</evidence>
<accession>A0A1U9KPU9</accession>
<dbReference type="PIRSF" id="PIRSF000138">
    <property type="entry name" value="Al-hdrx_acd_dh"/>
    <property type="match status" value="1"/>
</dbReference>
<keyword evidence="4" id="KW-0560">Oxidoreductase</keyword>
<dbReference type="InterPro" id="IPR012133">
    <property type="entry name" value="Alpha-hydoxy_acid_DH_FMN"/>
</dbReference>
<dbReference type="Gene3D" id="3.20.20.70">
    <property type="entry name" value="Aldolase class I"/>
    <property type="match status" value="1"/>
</dbReference>
<dbReference type="PANTHER" id="PTHR10578:SF107">
    <property type="entry name" value="2-HYDROXYACID OXIDASE 1"/>
    <property type="match status" value="1"/>
</dbReference>
<dbReference type="GO" id="GO:0010181">
    <property type="term" value="F:FMN binding"/>
    <property type="evidence" value="ECO:0007669"/>
    <property type="project" value="InterPro"/>
</dbReference>
<sequence>MAMPRRLKRIYALHDFESAARRHLPKAIFQYVRNGAGEEFSLRRNRRIFDSLLLRPYRLRDVAQRDAGVTLFGHRYAQPFGIAPTGGAAMIRYNADRLEAAAARAANVPYSLSANSITPLEDVIRINPETWFAAYLPDDLAIVDGMVDRVSRAGYKVMVITVDVPVAAQRLAETRAGYTMPIRPRLRVAANVAFYPRWLFGTAGRNFLRLRQPRIANIRPGNGPGLFSRELSAVGGSSGFTWDHIERIRARYPGKLVLKGILRPEDAARAARIGVDGIVVSDHGARLLDHVITPLEAFAEIKAQAGTMAVMVDGGFRQGSDVLTALALGADAVLVGRPFLYASALAGRAGVEHAIGLLGKDIDRGMAMLGVSRIADLTADFVQRV</sequence>
<name>A0A1U9KPU9_9PROT</name>
<evidence type="ECO:0000256" key="3">
    <source>
        <dbReference type="ARBA" id="ARBA00022643"/>
    </source>
</evidence>
<dbReference type="RefSeq" id="WP_077806788.1">
    <property type="nucleotide sequence ID" value="NZ_BJXS01000002.1"/>
</dbReference>
<keyword evidence="7" id="KW-1185">Reference proteome</keyword>
<comment type="cofactor">
    <cofactor evidence="1">
        <name>FMN</name>
        <dbReference type="ChEBI" id="CHEBI:58210"/>
    </cofactor>
</comment>
<organism evidence="6 7">
    <name type="scientific">Neoasaia chiangmaiensis</name>
    <dbReference type="NCBI Taxonomy" id="320497"/>
    <lineage>
        <taxon>Bacteria</taxon>
        <taxon>Pseudomonadati</taxon>
        <taxon>Pseudomonadota</taxon>
        <taxon>Alphaproteobacteria</taxon>
        <taxon>Acetobacterales</taxon>
        <taxon>Acetobacteraceae</taxon>
        <taxon>Neoasaia</taxon>
    </lineage>
</organism>
<dbReference type="InterPro" id="IPR013785">
    <property type="entry name" value="Aldolase_TIM"/>
</dbReference>
<comment type="similarity">
    <text evidence="5">Belongs to the FMN-dependent alpha-hydroxy acid dehydrogenase family.</text>
</comment>
<dbReference type="AlphaFoldDB" id="A0A1U9KPU9"/>
<evidence type="ECO:0000313" key="6">
    <source>
        <dbReference type="EMBL" id="AQS87793.1"/>
    </source>
</evidence>
<dbReference type="KEGG" id="nch:A0U93_07415"/>
<dbReference type="PANTHER" id="PTHR10578">
    <property type="entry name" value="S -2-HYDROXY-ACID OXIDASE-RELATED"/>
    <property type="match status" value="1"/>
</dbReference>
<reference evidence="6 7" key="1">
    <citation type="submission" date="2016-03" db="EMBL/GenBank/DDBJ databases">
        <title>Acetic acid bacteria sequencing.</title>
        <authorList>
            <person name="Brandt J."/>
            <person name="Jakob F."/>
            <person name="Vogel R.F."/>
        </authorList>
    </citation>
    <scope>NUCLEOTIDE SEQUENCE [LARGE SCALE GENOMIC DNA]</scope>
    <source>
        <strain evidence="6 7">NBRC 101099</strain>
    </source>
</reference>
<dbReference type="GO" id="GO:0016491">
    <property type="term" value="F:oxidoreductase activity"/>
    <property type="evidence" value="ECO:0007669"/>
    <property type="project" value="UniProtKB-KW"/>
</dbReference>
<evidence type="ECO:0000256" key="1">
    <source>
        <dbReference type="ARBA" id="ARBA00001917"/>
    </source>
</evidence>
<dbReference type="InterPro" id="IPR000262">
    <property type="entry name" value="FMN-dep_DH"/>
</dbReference>
<dbReference type="InterPro" id="IPR037396">
    <property type="entry name" value="FMN_HAD"/>
</dbReference>
<keyword evidence="3" id="KW-0288">FMN</keyword>
<evidence type="ECO:0000256" key="5">
    <source>
        <dbReference type="ARBA" id="ARBA00024042"/>
    </source>
</evidence>
<dbReference type="OrthoDB" id="9770452at2"/>
<dbReference type="Pfam" id="PF01070">
    <property type="entry name" value="FMN_dh"/>
    <property type="match status" value="1"/>
</dbReference>